<dbReference type="EMBL" id="CAADFO010000101">
    <property type="protein sequence ID" value="VFK32074.1"/>
    <property type="molecule type" value="Genomic_DNA"/>
</dbReference>
<evidence type="ECO:0000313" key="2">
    <source>
        <dbReference type="EMBL" id="VFK32074.1"/>
    </source>
</evidence>
<dbReference type="Gene3D" id="3.40.50.1010">
    <property type="entry name" value="5'-nuclease"/>
    <property type="match status" value="1"/>
</dbReference>
<gene>
    <name evidence="2" type="ORF">BECKMB1821G_GA0114241_110118</name>
    <name evidence="4" type="ORF">BECKMB1821H_GA0114242_108819</name>
    <name evidence="3" type="ORF">BECKMB1821I_GA0114274_110119</name>
</gene>
<dbReference type="EMBL" id="CAADFQ010000101">
    <property type="protein sequence ID" value="VFK35135.1"/>
    <property type="molecule type" value="Genomic_DNA"/>
</dbReference>
<protein>
    <submittedName>
        <fullName evidence="2">PIN domain-containing protein</fullName>
    </submittedName>
</protein>
<sequence length="157" mass="17606">MKQRVYLETSILSYYTARPSRDLVIAARQEITHEMWPALQTNFDRYISALVIQEASRGDKEAATKRLRALAGIPVLEITEQARKLADSLIAFGAIPKAAEEDALHIAIASRNGMEFLLTWNFSHINNAFKKLKIIQAIEDHGLAPPEICSPEEFIGD</sequence>
<dbReference type="EMBL" id="CAADGH010000088">
    <property type="protein sequence ID" value="VFK76997.1"/>
    <property type="molecule type" value="Genomic_DNA"/>
</dbReference>
<reference evidence="2" key="1">
    <citation type="submission" date="2019-02" db="EMBL/GenBank/DDBJ databases">
        <authorList>
            <person name="Gruber-Vodicka R. H."/>
            <person name="Seah K. B. B."/>
        </authorList>
    </citation>
    <scope>NUCLEOTIDE SEQUENCE</scope>
    <source>
        <strain evidence="2">BECK_BZ197</strain>
        <strain evidence="4">BECK_BZ198</strain>
        <strain evidence="3">BECK_BZ199</strain>
    </source>
</reference>
<dbReference type="InterPro" id="IPR029060">
    <property type="entry name" value="PIN-like_dom_sf"/>
</dbReference>
<dbReference type="CDD" id="cd18687">
    <property type="entry name" value="PIN_VapC-like"/>
    <property type="match status" value="1"/>
</dbReference>
<dbReference type="AlphaFoldDB" id="A0A450XS06"/>
<name>A0A450XS06_9GAMM</name>
<feature type="domain" description="PIN" evidence="1">
    <location>
        <begin position="5"/>
        <end position="119"/>
    </location>
</feature>
<accession>A0A450XS06</accession>
<dbReference type="SUPFAM" id="SSF88723">
    <property type="entry name" value="PIN domain-like"/>
    <property type="match status" value="1"/>
</dbReference>
<dbReference type="InterPro" id="IPR002716">
    <property type="entry name" value="PIN_dom"/>
</dbReference>
<evidence type="ECO:0000259" key="1">
    <source>
        <dbReference type="Pfam" id="PF01850"/>
    </source>
</evidence>
<evidence type="ECO:0000313" key="4">
    <source>
        <dbReference type="EMBL" id="VFK76997.1"/>
    </source>
</evidence>
<proteinExistence type="predicted"/>
<evidence type="ECO:0000313" key="3">
    <source>
        <dbReference type="EMBL" id="VFK35135.1"/>
    </source>
</evidence>
<dbReference type="Pfam" id="PF01850">
    <property type="entry name" value="PIN"/>
    <property type="match status" value="1"/>
</dbReference>
<organism evidence="2">
    <name type="scientific">Candidatus Kentrum sp. MB</name>
    <dbReference type="NCBI Taxonomy" id="2138164"/>
    <lineage>
        <taxon>Bacteria</taxon>
        <taxon>Pseudomonadati</taxon>
        <taxon>Pseudomonadota</taxon>
        <taxon>Gammaproteobacteria</taxon>
        <taxon>Candidatus Kentrum</taxon>
    </lineage>
</organism>